<dbReference type="Pfam" id="PF26161">
    <property type="entry name" value="DUF8044"/>
    <property type="match status" value="1"/>
</dbReference>
<feature type="transmembrane region" description="Helical" evidence="2">
    <location>
        <begin position="74"/>
        <end position="93"/>
    </location>
</feature>
<accession>V5TTS3</accession>
<evidence type="ECO:0000256" key="1">
    <source>
        <dbReference type="SAM" id="MobiDB-lite"/>
    </source>
</evidence>
<evidence type="ECO:0000256" key="2">
    <source>
        <dbReference type="SAM" id="Phobius"/>
    </source>
</evidence>
<keyword evidence="2" id="KW-0472">Membrane</keyword>
<feature type="transmembrane region" description="Helical" evidence="2">
    <location>
        <begin position="45"/>
        <end position="67"/>
    </location>
</feature>
<geneLocation type="plasmid" evidence="3 4">
    <name>pHH406</name>
</geneLocation>
<evidence type="ECO:0000313" key="4">
    <source>
        <dbReference type="Proteomes" id="UP000018572"/>
    </source>
</evidence>
<feature type="region of interest" description="Disordered" evidence="1">
    <location>
        <begin position="1"/>
        <end position="39"/>
    </location>
</feature>
<keyword evidence="3" id="KW-0614">Plasmid</keyword>
<dbReference type="Proteomes" id="UP000018572">
    <property type="component" value="Plasmid pHH406"/>
</dbReference>
<reference evidence="3 4" key="1">
    <citation type="journal article" date="2014" name="Genome Announc.">
        <title>Complete Genome Sequence of the Extremely Halophilic Archaeon Haloarcula hispanica Strain N601.</title>
        <authorList>
            <person name="Ding J.Y."/>
            <person name="Chiang P.W."/>
            <person name="Hong M.J."/>
            <person name="Dyall-Smith M."/>
            <person name="Tang S.L."/>
        </authorList>
    </citation>
    <scope>NUCLEOTIDE SEQUENCE [LARGE SCALE GENOMIC DNA]</scope>
    <source>
        <strain evidence="3 4">N601</strain>
    </source>
</reference>
<evidence type="ECO:0000313" key="3">
    <source>
        <dbReference type="EMBL" id="AHB68347.1"/>
    </source>
</evidence>
<proteinExistence type="predicted"/>
<feature type="compositionally biased region" description="Basic and acidic residues" evidence="1">
    <location>
        <begin position="1"/>
        <end position="18"/>
    </location>
</feature>
<dbReference type="HOGENOM" id="CLU_1943787_0_0_2"/>
<sequence length="129" mass="14483">MTDRDEGTLDARLPEHPSELGLVNQDGAGSDETSSRGWPTEQSKLLQTIVGAQAVWMLLMLVLLIGIDMLSPDLYFIVSFHGLVGLRLLFAPTDQPPDWWRKLDMLVYIGFVILAAVIFQGPLQLFEWQ</sequence>
<dbReference type="KEGG" id="hhn:HISP_18965"/>
<dbReference type="GeneID" id="42369601"/>
<keyword evidence="2" id="KW-0812">Transmembrane</keyword>
<organism evidence="3 4">
    <name type="scientific">Haloarcula hispanica N601</name>
    <dbReference type="NCBI Taxonomy" id="1417673"/>
    <lineage>
        <taxon>Archaea</taxon>
        <taxon>Methanobacteriati</taxon>
        <taxon>Methanobacteriota</taxon>
        <taxon>Stenosarchaea group</taxon>
        <taxon>Halobacteria</taxon>
        <taxon>Halobacteriales</taxon>
        <taxon>Haloarculaceae</taxon>
        <taxon>Haloarcula</taxon>
    </lineage>
</organism>
<dbReference type="AlphaFoldDB" id="V5TTS3"/>
<dbReference type="InterPro" id="IPR058357">
    <property type="entry name" value="DUF8044"/>
</dbReference>
<gene>
    <name evidence="3" type="ORF">HISP_18965</name>
</gene>
<feature type="transmembrane region" description="Helical" evidence="2">
    <location>
        <begin position="105"/>
        <end position="126"/>
    </location>
</feature>
<dbReference type="RefSeq" id="WP_023842998.1">
    <property type="nucleotide sequence ID" value="NC_023012.1"/>
</dbReference>
<keyword evidence="4" id="KW-1185">Reference proteome</keyword>
<dbReference type="EMBL" id="CP006887">
    <property type="protein sequence ID" value="AHB68347.1"/>
    <property type="molecule type" value="Genomic_DNA"/>
</dbReference>
<keyword evidence="2" id="KW-1133">Transmembrane helix</keyword>
<name>V5TTS3_HALHI</name>
<protein>
    <submittedName>
        <fullName evidence="3">Uncharacterized protein</fullName>
    </submittedName>
</protein>